<dbReference type="EMBL" id="SOZJ01000005">
    <property type="protein sequence ID" value="TGJ67239.1"/>
    <property type="molecule type" value="Genomic_DNA"/>
</dbReference>
<sequence length="94" mass="10921">MGYCDTRCRVLDSSGGSLEMTRKMYTAAQCKACLRIRGIHASDVYTRKYEAVNVFYRCLSPVNLKRVYVSEFPHVQLPTYRTYFIHNNIVLSSR</sequence>
<comment type="caution">
    <text evidence="1">The sequence shown here is derived from an EMBL/GenBank/DDBJ whole genome shotgun (WGS) entry which is preliminary data.</text>
</comment>
<protein>
    <submittedName>
        <fullName evidence="1">Uncharacterized protein</fullName>
    </submittedName>
</protein>
<organism evidence="1 2">
    <name type="scientific">Orbilia oligospora</name>
    <name type="common">Nematode-trapping fungus</name>
    <name type="synonym">Arthrobotrys oligospora</name>
    <dbReference type="NCBI Taxonomy" id="2813651"/>
    <lineage>
        <taxon>Eukaryota</taxon>
        <taxon>Fungi</taxon>
        <taxon>Dikarya</taxon>
        <taxon>Ascomycota</taxon>
        <taxon>Pezizomycotina</taxon>
        <taxon>Orbiliomycetes</taxon>
        <taxon>Orbiliales</taxon>
        <taxon>Orbiliaceae</taxon>
        <taxon>Orbilia</taxon>
    </lineage>
</organism>
<evidence type="ECO:0000313" key="1">
    <source>
        <dbReference type="EMBL" id="TGJ67239.1"/>
    </source>
</evidence>
<reference evidence="1 2" key="1">
    <citation type="submission" date="2019-03" db="EMBL/GenBank/DDBJ databases">
        <title>Nematode-trapping fungi genome.</title>
        <authorList>
            <person name="Vidal-Diez De Ulzurrun G."/>
        </authorList>
    </citation>
    <scope>NUCLEOTIDE SEQUENCE [LARGE SCALE GENOMIC DNA]</scope>
    <source>
        <strain evidence="1 2">TWF154</strain>
    </source>
</reference>
<evidence type="ECO:0000313" key="2">
    <source>
        <dbReference type="Proteomes" id="UP000297595"/>
    </source>
</evidence>
<accession>A0A8H2E0I2</accession>
<gene>
    <name evidence="1" type="ORF">EYR41_008807</name>
</gene>
<dbReference type="AlphaFoldDB" id="A0A8H2E0I2"/>
<dbReference type="Proteomes" id="UP000297595">
    <property type="component" value="Unassembled WGS sequence"/>
</dbReference>
<name>A0A8H2E0I2_ORBOL</name>
<proteinExistence type="predicted"/>